<evidence type="ECO:0000313" key="1">
    <source>
        <dbReference type="EMBL" id="TCL08255.1"/>
    </source>
</evidence>
<dbReference type="InterPro" id="IPR021322">
    <property type="entry name" value="DUF2924"/>
</dbReference>
<name>A0A4R1NJQ8_9RHOB</name>
<keyword evidence="2" id="KW-1185">Reference proteome</keyword>
<gene>
    <name evidence="1" type="ORF">BXY66_0290</name>
</gene>
<protein>
    <recommendedName>
        <fullName evidence="3">DUF2924 family protein</fullName>
    </recommendedName>
</protein>
<dbReference type="Pfam" id="PF11149">
    <property type="entry name" value="DUF2924"/>
    <property type="match status" value="1"/>
</dbReference>
<reference evidence="1 2" key="1">
    <citation type="submission" date="2019-03" db="EMBL/GenBank/DDBJ databases">
        <title>Genomic Encyclopedia of Archaeal and Bacterial Type Strains, Phase II (KMG-II): from individual species to whole genera.</title>
        <authorList>
            <person name="Goeker M."/>
        </authorList>
    </citation>
    <scope>NUCLEOTIDE SEQUENCE [LARGE SCALE GENOMIC DNA]</scope>
    <source>
        <strain evidence="1 2">DSM 26433</strain>
    </source>
</reference>
<sequence>MTLPPPGEIASLDRDALSDAWREALGSVPPPRMSQTFMRRVLSFEAQAQQQGGLPKAVQKALRKEAGKARATKTPQTTLKLGGRLLREWNGVTHVVDVTEGGFLWNGDTYRSLSIIARTITGSHWSGPRFFGLTRKGVSK</sequence>
<dbReference type="RefSeq" id="WP_132858399.1">
    <property type="nucleotide sequence ID" value="NZ_SMGR01000001.1"/>
</dbReference>
<dbReference type="EMBL" id="SMGR01000001">
    <property type="protein sequence ID" value="TCL08255.1"/>
    <property type="molecule type" value="Genomic_DNA"/>
</dbReference>
<dbReference type="Proteomes" id="UP000295673">
    <property type="component" value="Unassembled WGS sequence"/>
</dbReference>
<proteinExistence type="predicted"/>
<organism evidence="1 2">
    <name type="scientific">Shimia isoporae</name>
    <dbReference type="NCBI Taxonomy" id="647720"/>
    <lineage>
        <taxon>Bacteria</taxon>
        <taxon>Pseudomonadati</taxon>
        <taxon>Pseudomonadota</taxon>
        <taxon>Alphaproteobacteria</taxon>
        <taxon>Rhodobacterales</taxon>
        <taxon>Roseobacteraceae</taxon>
    </lineage>
</organism>
<dbReference type="OrthoDB" id="284135at2"/>
<evidence type="ECO:0008006" key="3">
    <source>
        <dbReference type="Google" id="ProtNLM"/>
    </source>
</evidence>
<evidence type="ECO:0000313" key="2">
    <source>
        <dbReference type="Proteomes" id="UP000295673"/>
    </source>
</evidence>
<accession>A0A4R1NJQ8</accession>
<comment type="caution">
    <text evidence="1">The sequence shown here is derived from an EMBL/GenBank/DDBJ whole genome shotgun (WGS) entry which is preliminary data.</text>
</comment>
<dbReference type="AlphaFoldDB" id="A0A4R1NJQ8"/>